<comment type="cofactor">
    <cofactor evidence="1">
        <name>pyridoxal 5'-phosphate</name>
        <dbReference type="ChEBI" id="CHEBI:597326"/>
    </cofactor>
</comment>
<sequence>MTKFYAIPGLRLGFTLSSPYIANLLHAAKDPWNVNTLAQIAGVAALSSLDYQAKTKEVVQLAKERFFADLCAIKNIKCYQPTVNFILLNLEKAGMTAAELKYLLFNKGILIRDCSNYPGLSPYDIRLAVKLPEQNSIILAALKELLKDGKSS</sequence>
<keyword evidence="4" id="KW-0456">Lyase</keyword>
<evidence type="ECO:0000259" key="3">
    <source>
        <dbReference type="Pfam" id="PF00155"/>
    </source>
</evidence>
<feature type="domain" description="Aminotransferase class I/classII large" evidence="3">
    <location>
        <begin position="1"/>
        <end position="135"/>
    </location>
</feature>
<comment type="caution">
    <text evidence="4">The sequence shown here is derived from an EMBL/GenBank/DDBJ whole genome shotgun (WGS) entry which is preliminary data.</text>
</comment>
<reference evidence="4" key="1">
    <citation type="submission" date="2019-08" db="EMBL/GenBank/DDBJ databases">
        <authorList>
            <person name="Kucharzyk K."/>
            <person name="Murdoch R.W."/>
            <person name="Higgins S."/>
            <person name="Loffler F."/>
        </authorList>
    </citation>
    <scope>NUCLEOTIDE SEQUENCE</scope>
</reference>
<dbReference type="EC" id="4.1.1.81" evidence="4"/>
<protein>
    <submittedName>
        <fullName evidence="4">Threonine-phosphate decarboxylase</fullName>
        <ecNumber evidence="4">4.1.1.81</ecNumber>
    </submittedName>
</protein>
<dbReference type="PANTHER" id="PTHR42885:SF1">
    <property type="entry name" value="THREONINE-PHOSPHATE DECARBOXYLASE"/>
    <property type="match status" value="1"/>
</dbReference>
<dbReference type="Gene3D" id="3.40.640.10">
    <property type="entry name" value="Type I PLP-dependent aspartate aminotransferase-like (Major domain)"/>
    <property type="match status" value="1"/>
</dbReference>
<accession>A0A645FXS6</accession>
<dbReference type="InterPro" id="IPR015421">
    <property type="entry name" value="PyrdxlP-dep_Trfase_major"/>
</dbReference>
<dbReference type="InterPro" id="IPR004839">
    <property type="entry name" value="Aminotransferase_I/II_large"/>
</dbReference>
<organism evidence="4">
    <name type="scientific">bioreactor metagenome</name>
    <dbReference type="NCBI Taxonomy" id="1076179"/>
    <lineage>
        <taxon>unclassified sequences</taxon>
        <taxon>metagenomes</taxon>
        <taxon>ecological metagenomes</taxon>
    </lineage>
</organism>
<dbReference type="Pfam" id="PF00155">
    <property type="entry name" value="Aminotran_1_2"/>
    <property type="match status" value="1"/>
</dbReference>
<dbReference type="Gene3D" id="3.90.1150.10">
    <property type="entry name" value="Aspartate Aminotransferase, domain 1"/>
    <property type="match status" value="1"/>
</dbReference>
<dbReference type="InterPro" id="IPR015422">
    <property type="entry name" value="PyrdxlP-dep_Trfase_small"/>
</dbReference>
<dbReference type="InterPro" id="IPR015424">
    <property type="entry name" value="PyrdxlP-dep_Trfase"/>
</dbReference>
<gene>
    <name evidence="4" type="primary">cobD_34</name>
    <name evidence="4" type="ORF">SDC9_166729</name>
</gene>
<dbReference type="SUPFAM" id="SSF53383">
    <property type="entry name" value="PLP-dependent transferases"/>
    <property type="match status" value="1"/>
</dbReference>
<evidence type="ECO:0000256" key="1">
    <source>
        <dbReference type="ARBA" id="ARBA00001933"/>
    </source>
</evidence>
<dbReference type="PANTHER" id="PTHR42885">
    <property type="entry name" value="HISTIDINOL-PHOSPHATE AMINOTRANSFERASE-RELATED"/>
    <property type="match status" value="1"/>
</dbReference>
<keyword evidence="2" id="KW-0663">Pyridoxal phosphate</keyword>
<proteinExistence type="predicted"/>
<dbReference type="GO" id="GO:0048472">
    <property type="term" value="F:threonine-phosphate decarboxylase activity"/>
    <property type="evidence" value="ECO:0007669"/>
    <property type="project" value="UniProtKB-EC"/>
</dbReference>
<dbReference type="GO" id="GO:0030170">
    <property type="term" value="F:pyridoxal phosphate binding"/>
    <property type="evidence" value="ECO:0007669"/>
    <property type="project" value="InterPro"/>
</dbReference>
<evidence type="ECO:0000313" key="4">
    <source>
        <dbReference type="EMBL" id="MPN19361.1"/>
    </source>
</evidence>
<evidence type="ECO:0000256" key="2">
    <source>
        <dbReference type="ARBA" id="ARBA00022898"/>
    </source>
</evidence>
<dbReference type="EMBL" id="VSSQ01066907">
    <property type="protein sequence ID" value="MPN19361.1"/>
    <property type="molecule type" value="Genomic_DNA"/>
</dbReference>
<name>A0A645FXS6_9ZZZZ</name>
<dbReference type="AlphaFoldDB" id="A0A645FXS6"/>